<protein>
    <recommendedName>
        <fullName evidence="3">Proteasome activator PA28 C-terminal domain-containing protein</fullName>
    </recommendedName>
</protein>
<dbReference type="AlphaFoldDB" id="A7T471"/>
<evidence type="ECO:0000256" key="2">
    <source>
        <dbReference type="ARBA" id="ARBA00022942"/>
    </source>
</evidence>
<dbReference type="InterPro" id="IPR036252">
    <property type="entry name" value="Proteasome_activ_sf"/>
</dbReference>
<sequence>QFVQDIIELLKPKIQTLMEKCNLVKMWIQLLIPRIEDGNNFGVSIQEEALSEVQRIEGEAATFLDQIARYRCLSRTLLKKSIICKHYMYLF</sequence>
<dbReference type="EMBL" id="DS470796">
    <property type="protein sequence ID" value="EDO29241.1"/>
    <property type="molecule type" value="Genomic_DNA"/>
</dbReference>
<dbReference type="FunFam" id="1.20.120.180:FF:000007">
    <property type="entry name" value="Predicted protein"/>
    <property type="match status" value="1"/>
</dbReference>
<dbReference type="InterPro" id="IPR003186">
    <property type="entry name" value="PA28_C"/>
</dbReference>
<dbReference type="GO" id="GO:0005654">
    <property type="term" value="C:nucleoplasm"/>
    <property type="evidence" value="ECO:0000318"/>
    <property type="project" value="GO_Central"/>
</dbReference>
<dbReference type="HOGENOM" id="CLU_2433209_0_0_1"/>
<evidence type="ECO:0000259" key="3">
    <source>
        <dbReference type="Pfam" id="PF02252"/>
    </source>
</evidence>
<dbReference type="GO" id="GO:0008537">
    <property type="term" value="C:proteasome activator complex"/>
    <property type="evidence" value="ECO:0007669"/>
    <property type="project" value="InterPro"/>
</dbReference>
<reference evidence="4 5" key="1">
    <citation type="journal article" date="2007" name="Science">
        <title>Sea anemone genome reveals ancestral eumetazoan gene repertoire and genomic organization.</title>
        <authorList>
            <person name="Putnam N.H."/>
            <person name="Srivastava M."/>
            <person name="Hellsten U."/>
            <person name="Dirks B."/>
            <person name="Chapman J."/>
            <person name="Salamov A."/>
            <person name="Terry A."/>
            <person name="Shapiro H."/>
            <person name="Lindquist E."/>
            <person name="Kapitonov V.V."/>
            <person name="Jurka J."/>
            <person name="Genikhovich G."/>
            <person name="Grigoriev I.V."/>
            <person name="Lucas S.M."/>
            <person name="Steele R.E."/>
            <person name="Finnerty J.R."/>
            <person name="Technau U."/>
            <person name="Martindale M.Q."/>
            <person name="Rokhsar D.S."/>
        </authorList>
    </citation>
    <scope>NUCLEOTIDE SEQUENCE [LARGE SCALE GENOMIC DNA]</scope>
    <source>
        <strain evidence="5">CH2 X CH6</strain>
    </source>
</reference>
<dbReference type="PANTHER" id="PTHR10660">
    <property type="entry name" value="PROTEASOME REGULATOR PA28"/>
    <property type="match status" value="1"/>
</dbReference>
<accession>A7T471</accession>
<dbReference type="eggNOG" id="KOG4470">
    <property type="taxonomic scope" value="Eukaryota"/>
</dbReference>
<dbReference type="KEGG" id="nve:5499771"/>
<dbReference type="InterPro" id="IPR009077">
    <property type="entry name" value="Proteasome_activ_PA28"/>
</dbReference>
<gene>
    <name evidence="4" type="ORF">NEMVEDRAFT_v1g145244</name>
</gene>
<proteinExistence type="inferred from homology"/>
<dbReference type="Pfam" id="PF02252">
    <property type="entry name" value="PA28_C"/>
    <property type="match status" value="1"/>
</dbReference>
<organism evidence="4 5">
    <name type="scientific">Nematostella vectensis</name>
    <name type="common">Starlet sea anemone</name>
    <dbReference type="NCBI Taxonomy" id="45351"/>
    <lineage>
        <taxon>Eukaryota</taxon>
        <taxon>Metazoa</taxon>
        <taxon>Cnidaria</taxon>
        <taxon>Anthozoa</taxon>
        <taxon>Hexacorallia</taxon>
        <taxon>Actiniaria</taxon>
        <taxon>Edwardsiidae</taxon>
        <taxon>Nematostella</taxon>
    </lineage>
</organism>
<dbReference type="SUPFAM" id="SSF47216">
    <property type="entry name" value="Proteasome activator"/>
    <property type="match status" value="1"/>
</dbReference>
<comment type="similarity">
    <text evidence="1">Belongs to the PA28 family.</text>
</comment>
<dbReference type="Proteomes" id="UP000001593">
    <property type="component" value="Unassembled WGS sequence"/>
</dbReference>
<dbReference type="STRING" id="45351.A7T471"/>
<dbReference type="Gene3D" id="1.20.120.180">
    <property type="entry name" value="Proteasome activator pa28, C-terminal domain"/>
    <property type="match status" value="1"/>
</dbReference>
<dbReference type="InterPro" id="IPR036997">
    <property type="entry name" value="PA28_C_sf"/>
</dbReference>
<feature type="domain" description="Proteasome activator PA28 C-terminal" evidence="3">
    <location>
        <begin position="3"/>
        <end position="80"/>
    </location>
</feature>
<evidence type="ECO:0000313" key="5">
    <source>
        <dbReference type="Proteomes" id="UP000001593"/>
    </source>
</evidence>
<dbReference type="PhylomeDB" id="A7T471"/>
<dbReference type="InParanoid" id="A7T471"/>
<keyword evidence="2" id="KW-0647">Proteasome</keyword>
<dbReference type="GO" id="GO:0061136">
    <property type="term" value="P:regulation of proteasomal protein catabolic process"/>
    <property type="evidence" value="ECO:0000318"/>
    <property type="project" value="GO_Central"/>
</dbReference>
<evidence type="ECO:0000313" key="4">
    <source>
        <dbReference type="EMBL" id="EDO29241.1"/>
    </source>
</evidence>
<dbReference type="GO" id="GO:0005737">
    <property type="term" value="C:cytoplasm"/>
    <property type="evidence" value="ECO:0000318"/>
    <property type="project" value="GO_Central"/>
</dbReference>
<feature type="non-terminal residue" evidence="4">
    <location>
        <position position="91"/>
    </location>
</feature>
<keyword evidence="5" id="KW-1185">Reference proteome</keyword>
<evidence type="ECO:0000256" key="1">
    <source>
        <dbReference type="ARBA" id="ARBA00005883"/>
    </source>
</evidence>
<dbReference type="OMA" id="SIICKHY"/>
<dbReference type="GO" id="GO:0061133">
    <property type="term" value="F:endopeptidase activator activity"/>
    <property type="evidence" value="ECO:0000318"/>
    <property type="project" value="GO_Central"/>
</dbReference>
<name>A7T471_NEMVE</name>
<dbReference type="GO" id="GO:2000045">
    <property type="term" value="P:regulation of G1/S transition of mitotic cell cycle"/>
    <property type="evidence" value="ECO:0000318"/>
    <property type="project" value="GO_Central"/>
</dbReference>
<dbReference type="PANTHER" id="PTHR10660:SF2">
    <property type="entry name" value="LD45860P"/>
    <property type="match status" value="1"/>
</dbReference>